<dbReference type="InterPro" id="IPR001503">
    <property type="entry name" value="Glyco_trans_10"/>
</dbReference>
<dbReference type="Proteomes" id="UP000007797">
    <property type="component" value="Unassembled WGS sequence"/>
</dbReference>
<sequence length="628" mass="72093">MIRYHVQIIIYLCITILLMNDGNVHRRDTRVESIDVLLWCGFSWTGFGNEHFKIPNYLGQSFNKTQCPVECKWIGDKNKIDQVDAVVFEAQPLGNFGYAYLKETPPFPQKDVGQKFINFGFEHEDYFPIQTEPGYLAHIDANATFRQFNQIPLTFTCSWGMYENGSIDNFKDAYVRPYNEKLRVVAFMATNCMGGGAIYRTNYIKDMMTTIQVDAMGECIQNKKLSPEEFPKPVFADLGLSMKIKREVFSRYLFSLAFENNNKTDYVSEKVYTCLLSGSLPIYMGAPNIDDFVPRNSVIKTNDFESPQHLVKYLKYLMTNETAYNEYFEWKKEVYPEMFKQKYSRCAFYAGDCDICKYVHKLIEQDKVKNGDHNATLQHRIDFGEPKEVKKFTRVGKLKAQSCLIVKQTSDLVPEINDEFTFAAWIHPEASQSRTLFAMGDANSAGGKMINISIVQVWRRFYVQYCLVSNEGGGDYTNGFGELDEVCITGERSITHGDWKHIAVTITREDVDGHDIQRSSIYVNGLLDVTERMPAHTTLKASNVMIGCKNNFEGLIDDIVIRRYAMSQQEIYQLMFEKLRGDEPGLTTYITFSDNAAVSDYSKYKSPIQNTAVEIIDTPLRKLDLNNC</sequence>
<dbReference type="SUPFAM" id="SSF53756">
    <property type="entry name" value="UDP-Glycosyltransferase/glycogen phosphorylase"/>
    <property type="match status" value="1"/>
</dbReference>
<evidence type="ECO:0000256" key="1">
    <source>
        <dbReference type="ARBA" id="ARBA00004922"/>
    </source>
</evidence>
<dbReference type="Pfam" id="PF00852">
    <property type="entry name" value="Glyco_transf_10"/>
    <property type="match status" value="1"/>
</dbReference>
<keyword evidence="5" id="KW-0472">Membrane</keyword>
<dbReference type="InterPro" id="IPR038577">
    <property type="entry name" value="GT10-like_C_sf"/>
</dbReference>
<dbReference type="UniPathway" id="UPA00378"/>
<keyword evidence="9" id="KW-1185">Reference proteome</keyword>
<dbReference type="GO" id="GO:0032580">
    <property type="term" value="C:Golgi cisterna membrane"/>
    <property type="evidence" value="ECO:0007669"/>
    <property type="project" value="UniProtKB-SubCell"/>
</dbReference>
<evidence type="ECO:0000256" key="2">
    <source>
        <dbReference type="ARBA" id="ARBA00008919"/>
    </source>
</evidence>
<dbReference type="PANTHER" id="PTHR11929">
    <property type="entry name" value="ALPHA- 1,3 -FUCOSYLTRANSFERASE"/>
    <property type="match status" value="1"/>
</dbReference>
<protein>
    <recommendedName>
        <fullName evidence="5">Fucosyltransferase</fullName>
        <ecNumber evidence="5">2.4.1.-</ecNumber>
    </recommendedName>
</protein>
<proteinExistence type="inferred from homology"/>
<keyword evidence="4 5" id="KW-0808">Transferase</keyword>
<comment type="pathway">
    <text evidence="1">Protein modification; protein glycosylation.</text>
</comment>
<accession>F4PXL4</accession>
<dbReference type="EMBL" id="GL883014">
    <property type="protein sequence ID" value="EGG19524.1"/>
    <property type="molecule type" value="Genomic_DNA"/>
</dbReference>
<feature type="signal peptide" evidence="6">
    <location>
        <begin position="1"/>
        <end position="26"/>
    </location>
</feature>
<dbReference type="GO" id="GO:0046920">
    <property type="term" value="F:alpha-(1-&gt;3)-fucosyltransferase activity"/>
    <property type="evidence" value="ECO:0007669"/>
    <property type="project" value="TreeGrafter"/>
</dbReference>
<keyword evidence="3 5" id="KW-0328">Glycosyltransferase</keyword>
<evidence type="ECO:0000313" key="8">
    <source>
        <dbReference type="EMBL" id="EGG19524.1"/>
    </source>
</evidence>
<dbReference type="GeneID" id="14871619"/>
<reference evidence="9" key="1">
    <citation type="journal article" date="2011" name="Genome Res.">
        <title>Phylogeny-wide analysis of social amoeba genomes highlights ancient origins for complex intercellular communication.</title>
        <authorList>
            <person name="Heidel A.J."/>
            <person name="Lawal H.M."/>
            <person name="Felder M."/>
            <person name="Schilde C."/>
            <person name="Helps N.R."/>
            <person name="Tunggal B."/>
            <person name="Rivero F."/>
            <person name="John U."/>
            <person name="Schleicher M."/>
            <person name="Eichinger L."/>
            <person name="Platzer M."/>
            <person name="Noegel A.A."/>
            <person name="Schaap P."/>
            <person name="Gloeckner G."/>
        </authorList>
    </citation>
    <scope>NUCLEOTIDE SEQUENCE [LARGE SCALE GENOMIC DNA]</scope>
    <source>
        <strain evidence="9">SH3</strain>
    </source>
</reference>
<feature type="domain" description="Fucosyltransferase C-terminal" evidence="7">
    <location>
        <begin position="180"/>
        <end position="367"/>
    </location>
</feature>
<dbReference type="AlphaFoldDB" id="F4PXL4"/>
<organism evidence="8 9">
    <name type="scientific">Cavenderia fasciculata</name>
    <name type="common">Slime mold</name>
    <name type="synonym">Dictyostelium fasciculatum</name>
    <dbReference type="NCBI Taxonomy" id="261658"/>
    <lineage>
        <taxon>Eukaryota</taxon>
        <taxon>Amoebozoa</taxon>
        <taxon>Evosea</taxon>
        <taxon>Eumycetozoa</taxon>
        <taxon>Dictyostelia</taxon>
        <taxon>Acytosteliales</taxon>
        <taxon>Cavenderiaceae</taxon>
        <taxon>Cavenderia</taxon>
    </lineage>
</organism>
<dbReference type="RefSeq" id="XP_004357818.1">
    <property type="nucleotide sequence ID" value="XM_004357761.1"/>
</dbReference>
<evidence type="ECO:0000256" key="3">
    <source>
        <dbReference type="ARBA" id="ARBA00022676"/>
    </source>
</evidence>
<dbReference type="Pfam" id="PF13385">
    <property type="entry name" value="Laminin_G_3"/>
    <property type="match status" value="1"/>
</dbReference>
<evidence type="ECO:0000256" key="4">
    <source>
        <dbReference type="ARBA" id="ARBA00022679"/>
    </source>
</evidence>
<dbReference type="Gene3D" id="3.40.50.11660">
    <property type="entry name" value="Glycosyl transferase family 10, C-terminal domain"/>
    <property type="match status" value="1"/>
</dbReference>
<dbReference type="InterPro" id="IPR013320">
    <property type="entry name" value="ConA-like_dom_sf"/>
</dbReference>
<dbReference type="SUPFAM" id="SSF49899">
    <property type="entry name" value="Concanavalin A-like lectins/glucanases"/>
    <property type="match status" value="1"/>
</dbReference>
<keyword evidence="5" id="KW-0333">Golgi apparatus</keyword>
<dbReference type="InterPro" id="IPR055270">
    <property type="entry name" value="Glyco_tran_10_C"/>
</dbReference>
<dbReference type="PANTHER" id="PTHR11929:SF237">
    <property type="entry name" value="FUCOSYLTRANSFERASE"/>
    <property type="match status" value="1"/>
</dbReference>
<feature type="chain" id="PRO_5003320397" description="Fucosyltransferase" evidence="6">
    <location>
        <begin position="27"/>
        <end position="628"/>
    </location>
</feature>
<comment type="subcellular location">
    <subcellularLocation>
        <location evidence="5">Golgi apparatus</location>
        <location evidence="5">Golgi stack membrane</location>
        <topology evidence="5">Single-pass type II membrane protein</topology>
    </subcellularLocation>
</comment>
<evidence type="ECO:0000259" key="7">
    <source>
        <dbReference type="Pfam" id="PF00852"/>
    </source>
</evidence>
<dbReference type="KEGG" id="dfa:DFA_00102"/>
<evidence type="ECO:0000313" key="9">
    <source>
        <dbReference type="Proteomes" id="UP000007797"/>
    </source>
</evidence>
<evidence type="ECO:0000256" key="6">
    <source>
        <dbReference type="SAM" id="SignalP"/>
    </source>
</evidence>
<name>F4PXL4_CACFS</name>
<dbReference type="EC" id="2.4.1.-" evidence="5"/>
<dbReference type="Gene3D" id="2.60.120.200">
    <property type="match status" value="1"/>
</dbReference>
<dbReference type="OrthoDB" id="427096at2759"/>
<keyword evidence="6" id="KW-0732">Signal</keyword>
<dbReference type="OMA" id="VDAMGEC"/>
<gene>
    <name evidence="8" type="primary">fut9</name>
    <name evidence="8" type="ORF">DFA_00102</name>
</gene>
<comment type="similarity">
    <text evidence="2 5">Belongs to the glycosyltransferase 10 family.</text>
</comment>
<evidence type="ECO:0000256" key="5">
    <source>
        <dbReference type="RuleBase" id="RU003832"/>
    </source>
</evidence>
<keyword evidence="5" id="KW-0812">Transmembrane</keyword>